<dbReference type="EMBL" id="CP012523">
    <property type="protein sequence ID" value="ALC38859.1"/>
    <property type="molecule type" value="Genomic_DNA"/>
</dbReference>
<sequence length="82" mass="8791">MKFTALICLLCVLFGMSLALKDELCGQQPAADGNGVLKCAAAFPSWSYHVSDNSCKEFLYGGCGGNDNRFGNLADCETKCKE</sequence>
<dbReference type="OMA" id="IKCAAFM"/>
<reference evidence="8 9" key="1">
    <citation type="submission" date="2015-08" db="EMBL/GenBank/DDBJ databases">
        <title>Ancestral chromatin configuration constrains chromatin evolution on differentiating sex chromosomes in Drosophila.</title>
        <authorList>
            <person name="Zhou Q."/>
            <person name="Bachtrog D."/>
        </authorList>
    </citation>
    <scope>NUCLEOTIDE SEQUENCE [LARGE SCALE GENOMIC DNA]</scope>
    <source>
        <tissue evidence="8">Whole larvae</tissue>
    </source>
</reference>
<dbReference type="PRINTS" id="PR00759">
    <property type="entry name" value="BASICPTASE"/>
</dbReference>
<evidence type="ECO:0000256" key="2">
    <source>
        <dbReference type="ARBA" id="ARBA00022900"/>
    </source>
</evidence>
<dbReference type="PROSITE" id="PS00280">
    <property type="entry name" value="BPTI_KUNITZ_1"/>
    <property type="match status" value="1"/>
</dbReference>
<protein>
    <submittedName>
        <fullName evidence="8">CG16712</fullName>
    </submittedName>
</protein>
<keyword evidence="6" id="KW-0732">Signal</keyword>
<dbReference type="Pfam" id="PF00014">
    <property type="entry name" value="Kunitz_BPTI"/>
    <property type="match status" value="1"/>
</dbReference>
<evidence type="ECO:0000256" key="4">
    <source>
        <dbReference type="ARBA" id="ARBA00049646"/>
    </source>
</evidence>
<dbReference type="OrthoDB" id="4473401at2759"/>
<evidence type="ECO:0000259" key="7">
    <source>
        <dbReference type="PROSITE" id="PS50279"/>
    </source>
</evidence>
<dbReference type="PANTHER" id="PTHR47247:SF1">
    <property type="entry name" value="KUNITZ-TYPE PROTEASE INHIBITOR 2"/>
    <property type="match status" value="1"/>
</dbReference>
<evidence type="ECO:0000256" key="5">
    <source>
        <dbReference type="ARBA" id="ARBA00093388"/>
    </source>
</evidence>
<dbReference type="PROSITE" id="PS50279">
    <property type="entry name" value="BPTI_KUNITZ_2"/>
    <property type="match status" value="1"/>
</dbReference>
<gene>
    <name evidence="8" type="ORF">Dbus_chr2Lg944</name>
</gene>
<name>A0A0M3QTG8_DROBS</name>
<dbReference type="SMART" id="SM00131">
    <property type="entry name" value="KU"/>
    <property type="match status" value="1"/>
</dbReference>
<accession>A0A0M3QTG8</accession>
<dbReference type="InterPro" id="IPR020901">
    <property type="entry name" value="Prtase_inh_Kunz-CS"/>
</dbReference>
<keyword evidence="3" id="KW-1015">Disulfide bond</keyword>
<feature type="domain" description="BPTI/Kunitz inhibitor" evidence="7">
    <location>
        <begin position="25"/>
        <end position="80"/>
    </location>
</feature>
<evidence type="ECO:0000313" key="8">
    <source>
        <dbReference type="EMBL" id="ALC38859.1"/>
    </source>
</evidence>
<comment type="function">
    <text evidence="5">Serine protease inhibitor that inhibits trypsin at a molar ratio of 1:1.</text>
</comment>
<keyword evidence="2" id="KW-0722">Serine protease inhibitor</keyword>
<keyword evidence="1" id="KW-0646">Protease inhibitor</keyword>
<dbReference type="AlphaFoldDB" id="A0A0M3QTG8"/>
<dbReference type="Proteomes" id="UP000494163">
    <property type="component" value="Chromosome 2L"/>
</dbReference>
<dbReference type="Gene3D" id="4.10.410.10">
    <property type="entry name" value="Pancreatic trypsin inhibitor Kunitz domain"/>
    <property type="match status" value="1"/>
</dbReference>
<feature type="signal peptide" evidence="6">
    <location>
        <begin position="1"/>
        <end position="19"/>
    </location>
</feature>
<evidence type="ECO:0000256" key="1">
    <source>
        <dbReference type="ARBA" id="ARBA00022690"/>
    </source>
</evidence>
<dbReference type="InterPro" id="IPR002223">
    <property type="entry name" value="Kunitz_BPTI"/>
</dbReference>
<dbReference type="SUPFAM" id="SSF57362">
    <property type="entry name" value="BPTI-like"/>
    <property type="match status" value="1"/>
</dbReference>
<feature type="chain" id="PRO_5005787938" evidence="6">
    <location>
        <begin position="20"/>
        <end position="82"/>
    </location>
</feature>
<proteinExistence type="inferred from homology"/>
<evidence type="ECO:0000313" key="9">
    <source>
        <dbReference type="Proteomes" id="UP000494163"/>
    </source>
</evidence>
<evidence type="ECO:0000256" key="3">
    <source>
        <dbReference type="ARBA" id="ARBA00023157"/>
    </source>
</evidence>
<organism evidence="8 9">
    <name type="scientific">Drosophila busckii</name>
    <name type="common">Fruit fly</name>
    <dbReference type="NCBI Taxonomy" id="30019"/>
    <lineage>
        <taxon>Eukaryota</taxon>
        <taxon>Metazoa</taxon>
        <taxon>Ecdysozoa</taxon>
        <taxon>Arthropoda</taxon>
        <taxon>Hexapoda</taxon>
        <taxon>Insecta</taxon>
        <taxon>Pterygota</taxon>
        <taxon>Neoptera</taxon>
        <taxon>Endopterygota</taxon>
        <taxon>Diptera</taxon>
        <taxon>Brachycera</taxon>
        <taxon>Muscomorpha</taxon>
        <taxon>Ephydroidea</taxon>
        <taxon>Drosophilidae</taxon>
        <taxon>Drosophila</taxon>
    </lineage>
</organism>
<dbReference type="FunFam" id="4.10.410.10:FF:000020">
    <property type="entry name" value="Collagen, type VI, alpha 3"/>
    <property type="match status" value="1"/>
</dbReference>
<dbReference type="InterPro" id="IPR036880">
    <property type="entry name" value="Kunitz_BPTI_sf"/>
</dbReference>
<dbReference type="GO" id="GO:0004867">
    <property type="term" value="F:serine-type endopeptidase inhibitor activity"/>
    <property type="evidence" value="ECO:0007669"/>
    <property type="project" value="UniProtKB-KW"/>
</dbReference>
<dbReference type="PANTHER" id="PTHR47247">
    <property type="entry name" value="KUNITZ-TYPE PROTEASE INHIBITOR 2"/>
    <property type="match status" value="1"/>
</dbReference>
<keyword evidence="9" id="KW-1185">Reference proteome</keyword>
<comment type="similarity">
    <text evidence="4">Belongs to the venom Kunitz-type family. 01 (intermediate) subfamily.</text>
</comment>
<evidence type="ECO:0000256" key="6">
    <source>
        <dbReference type="SAM" id="SignalP"/>
    </source>
</evidence>